<dbReference type="OrthoDB" id="2552152at2759"/>
<dbReference type="InterPro" id="IPR046347">
    <property type="entry name" value="bZIP_sf"/>
</dbReference>
<evidence type="ECO:0000256" key="1">
    <source>
        <dbReference type="SAM" id="Coils"/>
    </source>
</evidence>
<feature type="coiled-coil region" evidence="1">
    <location>
        <begin position="29"/>
        <end position="56"/>
    </location>
</feature>
<feature type="compositionally biased region" description="Low complexity" evidence="2">
    <location>
        <begin position="98"/>
        <end position="126"/>
    </location>
</feature>
<evidence type="ECO:0000313" key="3">
    <source>
        <dbReference type="EMBL" id="KAF9484337.1"/>
    </source>
</evidence>
<feature type="compositionally biased region" description="Polar residues" evidence="2">
    <location>
        <begin position="250"/>
        <end position="261"/>
    </location>
</feature>
<dbReference type="Proteomes" id="UP000807469">
    <property type="component" value="Unassembled WGS sequence"/>
</dbReference>
<dbReference type="AlphaFoldDB" id="A0A9P5ZBC4"/>
<feature type="region of interest" description="Disordered" evidence="2">
    <location>
        <begin position="250"/>
        <end position="316"/>
    </location>
</feature>
<evidence type="ECO:0000256" key="2">
    <source>
        <dbReference type="SAM" id="MobiDB-lite"/>
    </source>
</evidence>
<comment type="caution">
    <text evidence="3">The sequence shown here is derived from an EMBL/GenBank/DDBJ whole genome shotgun (WGS) entry which is preliminary data.</text>
</comment>
<name>A0A9P5ZBC4_9AGAR</name>
<reference evidence="3" key="1">
    <citation type="submission" date="2020-11" db="EMBL/GenBank/DDBJ databases">
        <authorList>
            <consortium name="DOE Joint Genome Institute"/>
            <person name="Ahrendt S."/>
            <person name="Riley R."/>
            <person name="Andreopoulos W."/>
            <person name="Labutti K."/>
            <person name="Pangilinan J."/>
            <person name="Ruiz-Duenas F.J."/>
            <person name="Barrasa J.M."/>
            <person name="Sanchez-Garcia M."/>
            <person name="Camarero S."/>
            <person name="Miyauchi S."/>
            <person name="Serrano A."/>
            <person name="Linde D."/>
            <person name="Babiker R."/>
            <person name="Drula E."/>
            <person name="Ayuso-Fernandez I."/>
            <person name="Pacheco R."/>
            <person name="Padilla G."/>
            <person name="Ferreira P."/>
            <person name="Barriuso J."/>
            <person name="Kellner H."/>
            <person name="Castanera R."/>
            <person name="Alfaro M."/>
            <person name="Ramirez L."/>
            <person name="Pisabarro A.G."/>
            <person name="Kuo A."/>
            <person name="Tritt A."/>
            <person name="Lipzen A."/>
            <person name="He G."/>
            <person name="Yan M."/>
            <person name="Ng V."/>
            <person name="Cullen D."/>
            <person name="Martin F."/>
            <person name="Rosso M.-N."/>
            <person name="Henrissat B."/>
            <person name="Hibbett D."/>
            <person name="Martinez A.T."/>
            <person name="Grigoriev I.V."/>
        </authorList>
    </citation>
    <scope>NUCLEOTIDE SEQUENCE</scope>
    <source>
        <strain evidence="3">CIRM-BRFM 674</strain>
    </source>
</reference>
<accession>A0A9P5ZBC4</accession>
<keyword evidence="1" id="KW-0175">Coiled coil</keyword>
<organism evidence="3 4">
    <name type="scientific">Pholiota conissans</name>
    <dbReference type="NCBI Taxonomy" id="109636"/>
    <lineage>
        <taxon>Eukaryota</taxon>
        <taxon>Fungi</taxon>
        <taxon>Dikarya</taxon>
        <taxon>Basidiomycota</taxon>
        <taxon>Agaricomycotina</taxon>
        <taxon>Agaricomycetes</taxon>
        <taxon>Agaricomycetidae</taxon>
        <taxon>Agaricales</taxon>
        <taxon>Agaricineae</taxon>
        <taxon>Strophariaceae</taxon>
        <taxon>Pholiota</taxon>
    </lineage>
</organism>
<dbReference type="EMBL" id="MU155144">
    <property type="protein sequence ID" value="KAF9484337.1"/>
    <property type="molecule type" value="Genomic_DNA"/>
</dbReference>
<feature type="compositionally biased region" description="Polar residues" evidence="2">
    <location>
        <begin position="82"/>
        <end position="96"/>
    </location>
</feature>
<evidence type="ECO:0008006" key="5">
    <source>
        <dbReference type="Google" id="ProtNLM"/>
    </source>
</evidence>
<dbReference type="Gene3D" id="1.20.5.170">
    <property type="match status" value="1"/>
</dbReference>
<feature type="compositionally biased region" description="Basic and acidic residues" evidence="2">
    <location>
        <begin position="72"/>
        <end position="81"/>
    </location>
</feature>
<proteinExistence type="predicted"/>
<dbReference type="SUPFAM" id="SSF57959">
    <property type="entry name" value="Leucine zipper domain"/>
    <property type="match status" value="1"/>
</dbReference>
<evidence type="ECO:0000313" key="4">
    <source>
        <dbReference type="Proteomes" id="UP000807469"/>
    </source>
</evidence>
<gene>
    <name evidence="3" type="ORF">BDN70DRAFT_849824</name>
</gene>
<keyword evidence="4" id="KW-1185">Reference proteome</keyword>
<sequence>MSNSSSKRGRKRNDNLPPNRARDVQRAFRARRAAHLQALEQRVAELEEENDCLRIALRLPPSTRPPLGKGPTGKDKAKNFDSSRVNHIHSTQSLGFLSSRGSSDGNSPDSRGSSGSPSGMGVSISSTQPMTVIDGDWNDTLLLNEHQHPTQHTNDIQQSHSQMTYHLTPMTAPVSAPLPVKPLHYPYNGTFASSSRSLASSHNLYSGSPAPYSHSPDRHMASSYNGHNFIRGEIRDESRTQYQYQLSFAPNDSNVHSQTPSPGLHAHSHNIQSRDSPLSYLPPHRRAVTDPQGFSIGQGFPHLPNPTQPQHASRPPEYMRQIDNHSMHLGRSVPYGSDGRFNHLP</sequence>
<feature type="region of interest" description="Disordered" evidence="2">
    <location>
        <begin position="1"/>
        <end position="28"/>
    </location>
</feature>
<protein>
    <recommendedName>
        <fullName evidence="5">BZIP domain-containing protein</fullName>
    </recommendedName>
</protein>
<dbReference type="GO" id="GO:0003700">
    <property type="term" value="F:DNA-binding transcription factor activity"/>
    <property type="evidence" value="ECO:0007669"/>
    <property type="project" value="InterPro"/>
</dbReference>
<feature type="region of interest" description="Disordered" evidence="2">
    <location>
        <begin position="57"/>
        <end position="126"/>
    </location>
</feature>